<accession>A0A1I5I513</accession>
<sequence length="407" mass="43657">MKNRKATIRAVFGSNAGSAGAHNRRVIIDAIRVNKALSRAELARATKLTKQTVSNIIDELEQDGLVMPLKTIREGRGKPAKPYTLASNGAFAIGLQIDRDVARLIVVNLTGDIMIRHSVKLDSVNPEEGFETLVDLINAARAELEQMCCGASGRTAGLGVAMPGPFGKLAAMANEANGANDDAYSMAVWQRFPLVERLKERTGLDVSLQNDAAAATIAEKLMGNADSFRNVVCFYFGFGLGAGLIINGELYTGVDGNAGEIGLLKPVISSAETESLEHMASLASLCHAMGWNPSDDNLFAHITTALEENNFVMERWLEQAASYLRWAAQGMNLMFAPEATILCATAPKPLIDRLVCMINEDMRKMINPSGAPFMMAGTADQWAVAIGAASEPISNSFSPRHSALVKS</sequence>
<reference evidence="3 4" key="1">
    <citation type="submission" date="2016-10" db="EMBL/GenBank/DDBJ databases">
        <authorList>
            <person name="de Groot N.N."/>
        </authorList>
    </citation>
    <scope>NUCLEOTIDE SEQUENCE [LARGE SCALE GENOMIC DNA]</scope>
    <source>
        <strain evidence="3 4">CGMCC 1.9157</strain>
    </source>
</reference>
<dbReference type="GO" id="GO:0016301">
    <property type="term" value="F:kinase activity"/>
    <property type="evidence" value="ECO:0007669"/>
    <property type="project" value="UniProtKB-KW"/>
</dbReference>
<feature type="domain" description="HTH marR-type" evidence="2">
    <location>
        <begin position="27"/>
        <end position="66"/>
    </location>
</feature>
<dbReference type="PANTHER" id="PTHR18964">
    <property type="entry name" value="ROK (REPRESSOR, ORF, KINASE) FAMILY"/>
    <property type="match status" value="1"/>
</dbReference>
<dbReference type="RefSeq" id="WP_090073607.1">
    <property type="nucleotide sequence ID" value="NZ_FOVR01000008.1"/>
</dbReference>
<proteinExistence type="inferred from homology"/>
<dbReference type="SUPFAM" id="SSF53067">
    <property type="entry name" value="Actin-like ATPase domain"/>
    <property type="match status" value="1"/>
</dbReference>
<dbReference type="InterPro" id="IPR036388">
    <property type="entry name" value="WH-like_DNA-bd_sf"/>
</dbReference>
<evidence type="ECO:0000313" key="3">
    <source>
        <dbReference type="EMBL" id="SFO55662.1"/>
    </source>
</evidence>
<dbReference type="Pfam" id="PF12802">
    <property type="entry name" value="MarR_2"/>
    <property type="match status" value="1"/>
</dbReference>
<organism evidence="3 4">
    <name type="scientific">Cohaesibacter marisflavi</name>
    <dbReference type="NCBI Taxonomy" id="655353"/>
    <lineage>
        <taxon>Bacteria</taxon>
        <taxon>Pseudomonadati</taxon>
        <taxon>Pseudomonadota</taxon>
        <taxon>Alphaproteobacteria</taxon>
        <taxon>Hyphomicrobiales</taxon>
        <taxon>Cohaesibacteraceae</taxon>
    </lineage>
</organism>
<dbReference type="CDD" id="cd23763">
    <property type="entry name" value="ASKHA_ATPase_ROK"/>
    <property type="match status" value="1"/>
</dbReference>
<dbReference type="OrthoDB" id="49685at2"/>
<evidence type="ECO:0000256" key="1">
    <source>
        <dbReference type="ARBA" id="ARBA00006479"/>
    </source>
</evidence>
<dbReference type="Pfam" id="PF00480">
    <property type="entry name" value="ROK"/>
    <property type="match status" value="1"/>
</dbReference>
<dbReference type="InterPro" id="IPR000835">
    <property type="entry name" value="HTH_MarR-typ"/>
</dbReference>
<evidence type="ECO:0000259" key="2">
    <source>
        <dbReference type="Pfam" id="PF12802"/>
    </source>
</evidence>
<dbReference type="InterPro" id="IPR043129">
    <property type="entry name" value="ATPase_NBD"/>
</dbReference>
<dbReference type="SUPFAM" id="SSF46785">
    <property type="entry name" value="Winged helix' DNA-binding domain"/>
    <property type="match status" value="1"/>
</dbReference>
<dbReference type="InterPro" id="IPR000600">
    <property type="entry name" value="ROK"/>
</dbReference>
<name>A0A1I5I513_9HYPH</name>
<dbReference type="Proteomes" id="UP000199236">
    <property type="component" value="Unassembled WGS sequence"/>
</dbReference>
<dbReference type="AlphaFoldDB" id="A0A1I5I513"/>
<dbReference type="Gene3D" id="3.30.420.40">
    <property type="match status" value="2"/>
</dbReference>
<keyword evidence="3" id="KW-0418">Kinase</keyword>
<keyword evidence="4" id="KW-1185">Reference proteome</keyword>
<gene>
    <name evidence="3" type="ORF">SAMN04488056_10852</name>
</gene>
<protein>
    <submittedName>
        <fullName evidence="3">Sugar kinase of the NBD/HSP70 family, may contain an N-terminal HTH domain</fullName>
    </submittedName>
</protein>
<dbReference type="Gene3D" id="1.10.10.10">
    <property type="entry name" value="Winged helix-like DNA-binding domain superfamily/Winged helix DNA-binding domain"/>
    <property type="match status" value="1"/>
</dbReference>
<evidence type="ECO:0000313" key="4">
    <source>
        <dbReference type="Proteomes" id="UP000199236"/>
    </source>
</evidence>
<dbReference type="GO" id="GO:0003700">
    <property type="term" value="F:DNA-binding transcription factor activity"/>
    <property type="evidence" value="ECO:0007669"/>
    <property type="project" value="InterPro"/>
</dbReference>
<dbReference type="EMBL" id="FOVR01000008">
    <property type="protein sequence ID" value="SFO55662.1"/>
    <property type="molecule type" value="Genomic_DNA"/>
</dbReference>
<keyword evidence="3" id="KW-0808">Transferase</keyword>
<dbReference type="STRING" id="655353.SAMN04488056_10852"/>
<dbReference type="InterPro" id="IPR036390">
    <property type="entry name" value="WH_DNA-bd_sf"/>
</dbReference>
<comment type="similarity">
    <text evidence="1">Belongs to the ROK (NagC/XylR) family.</text>
</comment>
<dbReference type="PANTHER" id="PTHR18964:SF149">
    <property type="entry name" value="BIFUNCTIONAL UDP-N-ACETYLGLUCOSAMINE 2-EPIMERASE_N-ACETYLMANNOSAMINE KINASE"/>
    <property type="match status" value="1"/>
</dbReference>